<evidence type="ECO:0000313" key="2">
    <source>
        <dbReference type="Proteomes" id="UP000029861"/>
    </source>
</evidence>
<proteinExistence type="predicted"/>
<protein>
    <submittedName>
        <fullName evidence="1">Uncharacterized protein</fullName>
    </submittedName>
</protein>
<name>A0A4U8TEB3_9HELI</name>
<reference evidence="1 2" key="1">
    <citation type="journal article" date="2014" name="Genome Announc.">
        <title>Draft genome sequences of eight enterohepatic helicobacter species isolated from both laboratory and wild rodents.</title>
        <authorList>
            <person name="Sheh A."/>
            <person name="Shen Z."/>
            <person name="Fox J.G."/>
        </authorList>
    </citation>
    <scope>NUCLEOTIDE SEQUENCE [LARGE SCALE GENOMIC DNA]</scope>
    <source>
        <strain evidence="1 2">ATCC 49310</strain>
    </source>
</reference>
<evidence type="ECO:0000313" key="1">
    <source>
        <dbReference type="EMBL" id="TLD98379.1"/>
    </source>
</evidence>
<gene>
    <name evidence="1" type="ORF">LS80_005060</name>
</gene>
<sequence length="296" mass="34574">MVFDALLSFGMPEKALAFLAVRLIIPSSSEIKINPETIARTMLQVDPKKVDNEQCIRYGYGEIIKKLQVLDIEPAIMSSIEWKFIQLENFYCKSLFRYMLKNPRDFLKLTLSNDSEIQNLSQEDKEAYGASWYKFLGIFSFLDLENGQLIFSIEELQGWIDEVLVILDTEIKSGKEESIFLRTIIGRLLERLIDGRDVALLPEDILKFIENNLKDDWITKGFIKELKYPWLPRVKTKEVDEGGEDERREAEKYENYAKLFNDKMYNNLFECFSAKTRSCKKEAELEDAKKKGRILL</sequence>
<accession>A0A4U8TEB3</accession>
<comment type="caution">
    <text evidence="1">The sequence shown here is derived from an EMBL/GenBank/DDBJ whole genome shotgun (WGS) entry which is preliminary data.</text>
</comment>
<dbReference type="Proteomes" id="UP000029861">
    <property type="component" value="Unassembled WGS sequence"/>
</dbReference>
<organism evidence="1 2">
    <name type="scientific">Helicobacter trogontum</name>
    <dbReference type="NCBI Taxonomy" id="50960"/>
    <lineage>
        <taxon>Bacteria</taxon>
        <taxon>Pseudomonadati</taxon>
        <taxon>Campylobacterota</taxon>
        <taxon>Epsilonproteobacteria</taxon>
        <taxon>Campylobacterales</taxon>
        <taxon>Helicobacteraceae</taxon>
        <taxon>Helicobacter</taxon>
    </lineage>
</organism>
<dbReference type="EMBL" id="JRPK02000012">
    <property type="protein sequence ID" value="TLD98379.1"/>
    <property type="molecule type" value="Genomic_DNA"/>
</dbReference>
<dbReference type="AlphaFoldDB" id="A0A4U8TEB3"/>
<dbReference type="RefSeq" id="WP_138120801.1">
    <property type="nucleotide sequence ID" value="NZ_FZNF01000009.1"/>
</dbReference>